<gene>
    <name evidence="1" type="ORF">JD108_15550</name>
    <name evidence="2" type="ORF">KDJ56_15495</name>
</gene>
<dbReference type="Gene3D" id="3.90.1200.10">
    <property type="match status" value="1"/>
</dbReference>
<dbReference type="PANTHER" id="PTHR39179">
    <property type="entry name" value="SPORE COAT PROTEIN I"/>
    <property type="match status" value="1"/>
</dbReference>
<dbReference type="Proteomes" id="UP000595847">
    <property type="component" value="Chromosome"/>
</dbReference>
<evidence type="ECO:0000313" key="2">
    <source>
        <dbReference type="EMBL" id="QUO40389.1"/>
    </source>
</evidence>
<keyword evidence="1" id="KW-0808">Transferase</keyword>
<dbReference type="EMBL" id="CP073708">
    <property type="protein sequence ID" value="QUO40389.1"/>
    <property type="molecule type" value="Genomic_DNA"/>
</dbReference>
<dbReference type="InterPro" id="IPR011009">
    <property type="entry name" value="Kinase-like_dom_sf"/>
</dbReference>
<dbReference type="GO" id="GO:0016740">
    <property type="term" value="F:transferase activity"/>
    <property type="evidence" value="ECO:0007669"/>
    <property type="project" value="UniProtKB-KW"/>
</dbReference>
<proteinExistence type="predicted"/>
<accession>A0A7T5EIP5</accession>
<reference evidence="1 3" key="1">
    <citation type="submission" date="2020-12" db="EMBL/GenBank/DDBJ databases">
        <title>strain FJAT-54423T represents a novel species of the genus Brevibacillus.</title>
        <authorList>
            <person name="Tang R."/>
        </authorList>
    </citation>
    <scope>NUCLEOTIDE SEQUENCE [LARGE SCALE GENOMIC DNA]</scope>
    <source>
        <strain evidence="1 3">FJAT-54423</strain>
    </source>
</reference>
<protein>
    <submittedName>
        <fullName evidence="1">Phosphotransferase</fullName>
    </submittedName>
</protein>
<sequence length="329" mass="38652">MEQINLSELCQRYRARVIHITPLEDCYLLETNRGPKELHIWPRADVMRWSFFWRESMARQGFRQLERFIRTRDAKPYVMMGQRGITLTDHQRHIEAVTPTVELARQCGEIVAMMHAAQRESRQFHAADYWERAQGKAASEVKRAEDFLGTLRFRGRPSARRYEAVSWLFPPLLERMRRCASLLQSARIDHADLFVTHGRISRDNWVMVRDKLFLHGFFKPKLSVAQRDVAGYLRELYLVHEDLAQIDAFLDGYEEIRPLSQSEYTLLVAFMGFPLEVWRELQAVFRLNGEPEEERLARLEQAVHQQQAVDQLIGHIAERAEGMRSESKA</sequence>
<organism evidence="1 3">
    <name type="scientific">Brevibacillus composti</name>
    <dbReference type="NCBI Taxonomy" id="2796470"/>
    <lineage>
        <taxon>Bacteria</taxon>
        <taxon>Bacillati</taxon>
        <taxon>Bacillota</taxon>
        <taxon>Bacilli</taxon>
        <taxon>Bacillales</taxon>
        <taxon>Paenibacillaceae</taxon>
        <taxon>Brevibacillus</taxon>
    </lineage>
</organism>
<evidence type="ECO:0000313" key="1">
    <source>
        <dbReference type="EMBL" id="QQE73308.1"/>
    </source>
</evidence>
<reference evidence="2" key="2">
    <citation type="submission" date="2021-04" db="EMBL/GenBank/DDBJ databases">
        <title>Brevibacillus composti FJAT-54423, complete genome.</title>
        <authorList>
            <person name="Tang R."/>
        </authorList>
    </citation>
    <scope>NUCLEOTIDE SEQUENCE</scope>
    <source>
        <strain evidence="2">FJAT-54424</strain>
    </source>
</reference>
<evidence type="ECO:0000313" key="3">
    <source>
        <dbReference type="Proteomes" id="UP000595847"/>
    </source>
</evidence>
<evidence type="ECO:0000313" key="4">
    <source>
        <dbReference type="Proteomes" id="UP000677234"/>
    </source>
</evidence>
<name>A0A7T5EIP5_9BACL</name>
<dbReference type="InterPro" id="IPR047175">
    <property type="entry name" value="CotS-like"/>
</dbReference>
<dbReference type="Proteomes" id="UP000677234">
    <property type="component" value="Chromosome"/>
</dbReference>
<dbReference type="AlphaFoldDB" id="A0A7T5EIP5"/>
<dbReference type="KEGG" id="bcop:JD108_15550"/>
<dbReference type="RefSeq" id="WP_198826934.1">
    <property type="nucleotide sequence ID" value="NZ_CP066308.1"/>
</dbReference>
<dbReference type="PANTHER" id="PTHR39179:SF1">
    <property type="entry name" value="SPORE COAT PROTEIN I"/>
    <property type="match status" value="1"/>
</dbReference>
<keyword evidence="4" id="KW-1185">Reference proteome</keyword>
<dbReference type="SUPFAM" id="SSF56112">
    <property type="entry name" value="Protein kinase-like (PK-like)"/>
    <property type="match status" value="1"/>
</dbReference>
<dbReference type="EMBL" id="CP066308">
    <property type="protein sequence ID" value="QQE73308.1"/>
    <property type="molecule type" value="Genomic_DNA"/>
</dbReference>
<dbReference type="GO" id="GO:0042601">
    <property type="term" value="C:endospore-forming forespore"/>
    <property type="evidence" value="ECO:0007669"/>
    <property type="project" value="TreeGrafter"/>
</dbReference>